<evidence type="ECO:0000313" key="8">
    <source>
        <dbReference type="EMBL" id="CAF0909589.1"/>
    </source>
</evidence>
<evidence type="ECO:0000256" key="3">
    <source>
        <dbReference type="ARBA" id="ARBA00022692"/>
    </source>
</evidence>
<feature type="transmembrane region" description="Helical" evidence="7">
    <location>
        <begin position="154"/>
        <end position="172"/>
    </location>
</feature>
<dbReference type="Gene3D" id="1.20.1080.10">
    <property type="entry name" value="Glycerol uptake facilitator protein"/>
    <property type="match status" value="1"/>
</dbReference>
<evidence type="ECO:0000313" key="12">
    <source>
        <dbReference type="Proteomes" id="UP000663889"/>
    </source>
</evidence>
<evidence type="ECO:0008006" key="13">
    <source>
        <dbReference type="Google" id="ProtNLM"/>
    </source>
</evidence>
<reference evidence="8" key="1">
    <citation type="submission" date="2021-02" db="EMBL/GenBank/DDBJ databases">
        <authorList>
            <person name="Nowell W R."/>
        </authorList>
    </citation>
    <scope>NUCLEOTIDE SEQUENCE</scope>
</reference>
<dbReference type="SUPFAM" id="SSF81338">
    <property type="entry name" value="Aquaporin-like"/>
    <property type="match status" value="1"/>
</dbReference>
<comment type="subcellular location">
    <subcellularLocation>
        <location evidence="1">Membrane</location>
        <topology evidence="1">Multi-pass membrane protein</topology>
    </subcellularLocation>
</comment>
<dbReference type="PRINTS" id="PR00783">
    <property type="entry name" value="MINTRINSICP"/>
</dbReference>
<keyword evidence="4 7" id="KW-1133">Transmembrane helix</keyword>
<dbReference type="InterPro" id="IPR000425">
    <property type="entry name" value="MIP"/>
</dbReference>
<dbReference type="EMBL" id="CAJOBE010000098">
    <property type="protein sequence ID" value="CAF3567749.1"/>
    <property type="molecule type" value="Genomic_DNA"/>
</dbReference>
<evidence type="ECO:0000313" key="10">
    <source>
        <dbReference type="EMBL" id="CAF3567749.1"/>
    </source>
</evidence>
<keyword evidence="11" id="KW-1185">Reference proteome</keyword>
<evidence type="ECO:0000256" key="7">
    <source>
        <dbReference type="SAM" id="Phobius"/>
    </source>
</evidence>
<sequence length="254" mass="27368">MSFNSFPINPNETISTDTFPKIVVNNTNNGFKQPPPLHARLLCELIGTCLFIFFGAGCAAKPHDLLTVSAAHALVTVWLVYVFGPVSGGHFNAGATIAFAVNGKMKIIEIIGYLVAQGIGSILAGALLLCLYGTGTSLGTPGLQPGVTVMRGFAIEFICTVILSFVIFFTTSYNTYKEAAFPIGLVVFSSFLLGADRDGAALNPWRWFGPAVVSNTFQSTAWIYVIGPIGGFLFGYILFRLYKLLWNGRASFQI</sequence>
<keyword evidence="5 7" id="KW-0472">Membrane</keyword>
<dbReference type="GO" id="GO:0015250">
    <property type="term" value="F:water channel activity"/>
    <property type="evidence" value="ECO:0007669"/>
    <property type="project" value="TreeGrafter"/>
</dbReference>
<dbReference type="Proteomes" id="UP000663870">
    <property type="component" value="Unassembled WGS sequence"/>
</dbReference>
<feature type="transmembrane region" description="Helical" evidence="7">
    <location>
        <begin position="113"/>
        <end position="134"/>
    </location>
</feature>
<dbReference type="EMBL" id="CAJNOU010000193">
    <property type="protein sequence ID" value="CAF0909589.1"/>
    <property type="molecule type" value="Genomic_DNA"/>
</dbReference>
<comment type="similarity">
    <text evidence="2 6">Belongs to the MIP/aquaporin (TC 1.A.8) family.</text>
</comment>
<keyword evidence="6" id="KW-0813">Transport</keyword>
<evidence type="ECO:0000256" key="6">
    <source>
        <dbReference type="RuleBase" id="RU000477"/>
    </source>
</evidence>
<keyword evidence="3 6" id="KW-0812">Transmembrane</keyword>
<dbReference type="AlphaFoldDB" id="A0A814A7G1"/>
<dbReference type="InterPro" id="IPR023271">
    <property type="entry name" value="Aquaporin-like"/>
</dbReference>
<dbReference type="Pfam" id="PF00230">
    <property type="entry name" value="MIP"/>
    <property type="match status" value="1"/>
</dbReference>
<gene>
    <name evidence="10" type="ORF">FNK824_LOCUS1783</name>
    <name evidence="9" type="ORF">JXQ802_LOCUS16432</name>
    <name evidence="8" type="ORF">SEV965_LOCUS6069</name>
</gene>
<feature type="transmembrane region" description="Helical" evidence="7">
    <location>
        <begin position="221"/>
        <end position="239"/>
    </location>
</feature>
<name>A0A814A7G1_9BILA</name>
<evidence type="ECO:0000256" key="4">
    <source>
        <dbReference type="ARBA" id="ARBA00022989"/>
    </source>
</evidence>
<protein>
    <recommendedName>
        <fullName evidence="13">Aquaporin</fullName>
    </recommendedName>
</protein>
<dbReference type="PANTHER" id="PTHR19139:SF199">
    <property type="entry name" value="MIP17260P"/>
    <property type="match status" value="1"/>
</dbReference>
<evidence type="ECO:0000256" key="2">
    <source>
        <dbReference type="ARBA" id="ARBA00006175"/>
    </source>
</evidence>
<evidence type="ECO:0000313" key="11">
    <source>
        <dbReference type="Proteomes" id="UP000663870"/>
    </source>
</evidence>
<comment type="caution">
    <text evidence="8">The sequence shown here is derived from an EMBL/GenBank/DDBJ whole genome shotgun (WGS) entry which is preliminary data.</text>
</comment>
<proteinExistence type="inferred from homology"/>
<dbReference type="GO" id="GO:0005886">
    <property type="term" value="C:plasma membrane"/>
    <property type="evidence" value="ECO:0007669"/>
    <property type="project" value="TreeGrafter"/>
</dbReference>
<dbReference type="PANTHER" id="PTHR19139">
    <property type="entry name" value="AQUAPORIN TRANSPORTER"/>
    <property type="match status" value="1"/>
</dbReference>
<dbReference type="EMBL" id="CAJNOL010000397">
    <property type="protein sequence ID" value="CAF1046662.1"/>
    <property type="molecule type" value="Genomic_DNA"/>
</dbReference>
<feature type="transmembrane region" description="Helical" evidence="7">
    <location>
        <begin position="179"/>
        <end position="195"/>
    </location>
</feature>
<dbReference type="Proteomes" id="UP000663874">
    <property type="component" value="Unassembled WGS sequence"/>
</dbReference>
<feature type="transmembrane region" description="Helical" evidence="7">
    <location>
        <begin position="41"/>
        <end position="63"/>
    </location>
</feature>
<organism evidence="8 12">
    <name type="scientific">Rotaria sordida</name>
    <dbReference type="NCBI Taxonomy" id="392033"/>
    <lineage>
        <taxon>Eukaryota</taxon>
        <taxon>Metazoa</taxon>
        <taxon>Spiralia</taxon>
        <taxon>Gnathifera</taxon>
        <taxon>Rotifera</taxon>
        <taxon>Eurotatoria</taxon>
        <taxon>Bdelloidea</taxon>
        <taxon>Philodinida</taxon>
        <taxon>Philodinidae</taxon>
        <taxon>Rotaria</taxon>
    </lineage>
</organism>
<dbReference type="InterPro" id="IPR034294">
    <property type="entry name" value="Aquaporin_transptr"/>
</dbReference>
<dbReference type="Proteomes" id="UP000663889">
    <property type="component" value="Unassembled WGS sequence"/>
</dbReference>
<evidence type="ECO:0000256" key="1">
    <source>
        <dbReference type="ARBA" id="ARBA00004141"/>
    </source>
</evidence>
<feature type="transmembrane region" description="Helical" evidence="7">
    <location>
        <begin position="75"/>
        <end position="101"/>
    </location>
</feature>
<accession>A0A814A7G1</accession>
<evidence type="ECO:0000313" key="9">
    <source>
        <dbReference type="EMBL" id="CAF1046662.1"/>
    </source>
</evidence>
<evidence type="ECO:0000256" key="5">
    <source>
        <dbReference type="ARBA" id="ARBA00023136"/>
    </source>
</evidence>